<dbReference type="PANTHER" id="PTHR10000:SF53">
    <property type="entry name" value="5-AMINO-6-(5-PHOSPHO-D-RIBITYLAMINO)URACIL PHOSPHATASE YBJI-RELATED"/>
    <property type="match status" value="1"/>
</dbReference>
<proteinExistence type="predicted"/>
<evidence type="ECO:0000313" key="2">
    <source>
        <dbReference type="Proteomes" id="UP001501495"/>
    </source>
</evidence>
<comment type="caution">
    <text evidence="1">The sequence shown here is derived from an EMBL/GenBank/DDBJ whole genome shotgun (WGS) entry which is preliminary data.</text>
</comment>
<dbReference type="Pfam" id="PF08282">
    <property type="entry name" value="Hydrolase_3"/>
    <property type="match status" value="1"/>
</dbReference>
<dbReference type="InterPro" id="IPR006379">
    <property type="entry name" value="HAD-SF_hydro_IIB"/>
</dbReference>
<organism evidence="1 2">
    <name type="scientific">Nocardioides fonticola</name>
    <dbReference type="NCBI Taxonomy" id="450363"/>
    <lineage>
        <taxon>Bacteria</taxon>
        <taxon>Bacillati</taxon>
        <taxon>Actinomycetota</taxon>
        <taxon>Actinomycetes</taxon>
        <taxon>Propionibacteriales</taxon>
        <taxon>Nocardioidaceae</taxon>
        <taxon>Nocardioides</taxon>
    </lineage>
</organism>
<dbReference type="SFLD" id="SFLDS00003">
    <property type="entry name" value="Haloacid_Dehalogenase"/>
    <property type="match status" value="1"/>
</dbReference>
<evidence type="ECO:0000313" key="1">
    <source>
        <dbReference type="EMBL" id="GAA4127046.1"/>
    </source>
</evidence>
<keyword evidence="1" id="KW-0378">Hydrolase</keyword>
<dbReference type="GO" id="GO:0016787">
    <property type="term" value="F:hydrolase activity"/>
    <property type="evidence" value="ECO:0007669"/>
    <property type="project" value="UniProtKB-KW"/>
</dbReference>
<reference evidence="2" key="1">
    <citation type="journal article" date="2019" name="Int. J. Syst. Evol. Microbiol.">
        <title>The Global Catalogue of Microorganisms (GCM) 10K type strain sequencing project: providing services to taxonomists for standard genome sequencing and annotation.</title>
        <authorList>
            <consortium name="The Broad Institute Genomics Platform"/>
            <consortium name="The Broad Institute Genome Sequencing Center for Infectious Disease"/>
            <person name="Wu L."/>
            <person name="Ma J."/>
        </authorList>
    </citation>
    <scope>NUCLEOTIDE SEQUENCE [LARGE SCALE GENOMIC DNA]</scope>
    <source>
        <strain evidence="2">JCM 16703</strain>
    </source>
</reference>
<dbReference type="Gene3D" id="3.40.50.1000">
    <property type="entry name" value="HAD superfamily/HAD-like"/>
    <property type="match status" value="1"/>
</dbReference>
<protein>
    <submittedName>
        <fullName evidence="1">Cof-type HAD-IIB family hydrolase</fullName>
    </submittedName>
</protein>
<dbReference type="Gene3D" id="3.30.1240.10">
    <property type="match status" value="1"/>
</dbReference>
<dbReference type="NCBIfam" id="TIGR01484">
    <property type="entry name" value="HAD-SF-IIB"/>
    <property type="match status" value="1"/>
</dbReference>
<dbReference type="SFLD" id="SFLDG01140">
    <property type="entry name" value="C2.B:_Phosphomannomutase_and_P"/>
    <property type="match status" value="1"/>
</dbReference>
<sequence length="276" mass="28696">MTPDAAAGGVVRLIASDLDGTLLDADGGVPAELGELAARLHADGVLFVPASGRSAPSVARLFDGVLPWQEGGPTLIADNGACVVHRGEQILVAQVPQDVVADVVDGVRRYADRDARSTAIVLCTPEMAYTDCPDGPLLDQVQHYYSALTRVEDLRSVDDRVIKVAVADLGGVVALAEEALAPVTGRADVVRSGAVWVDVMATGVNKGAALRRLQDVLGVAPRQTMAFGDHLNDLEMLRVADLSYAVEGAQPEVVAAARLRAGGPGVGVLEVLRGLV</sequence>
<name>A0ABP7XX87_9ACTN</name>
<dbReference type="Proteomes" id="UP001501495">
    <property type="component" value="Unassembled WGS sequence"/>
</dbReference>
<gene>
    <name evidence="1" type="ORF">GCM10022215_37250</name>
</gene>
<dbReference type="InterPro" id="IPR023214">
    <property type="entry name" value="HAD_sf"/>
</dbReference>
<accession>A0ABP7XX87</accession>
<dbReference type="SUPFAM" id="SSF56784">
    <property type="entry name" value="HAD-like"/>
    <property type="match status" value="1"/>
</dbReference>
<dbReference type="InterPro" id="IPR036412">
    <property type="entry name" value="HAD-like_sf"/>
</dbReference>
<dbReference type="RefSeq" id="WP_344734985.1">
    <property type="nucleotide sequence ID" value="NZ_BAAAZH010000028.1"/>
</dbReference>
<dbReference type="EMBL" id="BAAAZH010000028">
    <property type="protein sequence ID" value="GAA4127046.1"/>
    <property type="molecule type" value="Genomic_DNA"/>
</dbReference>
<dbReference type="PANTHER" id="PTHR10000">
    <property type="entry name" value="PHOSPHOSERINE PHOSPHATASE"/>
    <property type="match status" value="1"/>
</dbReference>
<keyword evidence="2" id="KW-1185">Reference proteome</keyword>